<dbReference type="EMBL" id="UFQT01000661">
    <property type="protein sequence ID" value="SSX26250.1"/>
    <property type="molecule type" value="Genomic_DNA"/>
</dbReference>
<evidence type="ECO:0000313" key="1">
    <source>
        <dbReference type="EMBL" id="SSX26250.1"/>
    </source>
</evidence>
<gene>
    <name evidence="1" type="primary">CSON013251</name>
</gene>
<sequence>MVSMKRNEIQYLSEFCPQFIEAKIRVKIIIFFPSSFDTLKCRDQMSEIRDKKQLIRNRFNITLHQNICKIK</sequence>
<name>A0A336M889_CULSO</name>
<dbReference type="VEuPathDB" id="VectorBase:CSON013251"/>
<dbReference type="AlphaFoldDB" id="A0A336M889"/>
<protein>
    <submittedName>
        <fullName evidence="1">CSON013251 protein</fullName>
    </submittedName>
</protein>
<proteinExistence type="predicted"/>
<organism evidence="1">
    <name type="scientific">Culicoides sonorensis</name>
    <name type="common">Biting midge</name>
    <dbReference type="NCBI Taxonomy" id="179676"/>
    <lineage>
        <taxon>Eukaryota</taxon>
        <taxon>Metazoa</taxon>
        <taxon>Ecdysozoa</taxon>
        <taxon>Arthropoda</taxon>
        <taxon>Hexapoda</taxon>
        <taxon>Insecta</taxon>
        <taxon>Pterygota</taxon>
        <taxon>Neoptera</taxon>
        <taxon>Endopterygota</taxon>
        <taxon>Diptera</taxon>
        <taxon>Nematocera</taxon>
        <taxon>Chironomoidea</taxon>
        <taxon>Ceratopogonidae</taxon>
        <taxon>Ceratopogoninae</taxon>
        <taxon>Culicoides</taxon>
        <taxon>Monoculicoides</taxon>
    </lineage>
</organism>
<reference evidence="1" key="1">
    <citation type="submission" date="2018-07" db="EMBL/GenBank/DDBJ databases">
        <authorList>
            <person name="Quirk P.G."/>
            <person name="Krulwich T.A."/>
        </authorList>
    </citation>
    <scope>NUCLEOTIDE SEQUENCE</scope>
</reference>
<accession>A0A336M889</accession>